<dbReference type="PROSITE" id="PS51257">
    <property type="entry name" value="PROKAR_LIPOPROTEIN"/>
    <property type="match status" value="1"/>
</dbReference>
<feature type="compositionally biased region" description="Basic and acidic residues" evidence="1">
    <location>
        <begin position="313"/>
        <end position="326"/>
    </location>
</feature>
<gene>
    <name evidence="3" type="ORF">JHK62_06075</name>
</gene>
<evidence type="ECO:0000313" key="4">
    <source>
        <dbReference type="Proteomes" id="UP000653045"/>
    </source>
</evidence>
<dbReference type="Gene3D" id="3.10.50.90">
    <property type="match status" value="3"/>
</dbReference>
<feature type="region of interest" description="Disordered" evidence="1">
    <location>
        <begin position="32"/>
        <end position="68"/>
    </location>
</feature>
<name>A0ABS0ZL16_9STRE</name>
<reference evidence="3 4" key="1">
    <citation type="journal article" date="2021" name="Int. J. Syst. Evol. Microbiol.">
        <title>Streptococcus vicugnae sp. nov., isolated from faeces of alpacas (Vicugna pacos) and cattle (Bos taurus), Streptococcus zalophi sp. nov., and Streptococcus pacificus sp. nov., isolated from respiratory tract of California sea lions (Zalophus californianus).</title>
        <authorList>
            <person name="Volokhov D.V."/>
            <person name="Zagorodnyaya T.A."/>
            <person name="Shen Z."/>
            <person name="Blom J."/>
            <person name="Furtak V.A."/>
            <person name="Eisenberg T."/>
            <person name="Fan P."/>
            <person name="Jeong K.C."/>
            <person name="Gao Y."/>
            <person name="Zhang S."/>
            <person name="Amselle M."/>
        </authorList>
    </citation>
    <scope>NUCLEOTIDE SEQUENCE [LARGE SCALE GENOMIC DNA]</scope>
    <source>
        <strain evidence="3 4">CSL7591</strain>
    </source>
</reference>
<dbReference type="RefSeq" id="WP_199575873.1">
    <property type="nucleotide sequence ID" value="NZ_JAENBO010000004.1"/>
</dbReference>
<sequence length="905" mass="101622">MKRRNYIFGMMGILLSCQLILSACQSQEAKKETTAKTHQETKKGKKTKKSTKSSATKKKDAAKEKGVSGVDYPTDDGFLFSSESQIQSKTADGLILKHGDHSHFIFYSELKGTKWAYLIPGEYVDTAKTNGAVSSTNQVTGHYQLDDGYVFNPRDIVAEDANGYTVRHGDHYHYIYKSQLSSNEQAKTSQLIRTQPLPIAPPTIQTQNGIPGIDYPTSDGFLFTGQNITSSTATGILVGHNGHLHSISFNDLKNSRWAYLVEQYQKPQVKQPAPSKEKQAQTPKVPAPSKEEQTPKQPVPSNEDQTPEQSAPSKEDQTSKQEEKPTYQKEISYLAAGLGIDPSLIKMIETNEGEIGFEYPHEDHSHVIMLKDIDTTKPFKTPEEAIEETIEQTIDGETLEERKERLIKEFMEHYQVKREDITINGNYMSIRHGDHAHIYKIDPSLPDDPERDEKTESTNLDIETNNVYGPFYPGAKQGRMTKRGVKDYFKVDGIKDIKNFILVEFSSENEFGDLKGNDGLVHRIYYLVRKDLDWSELGFSMPETLVKDNSIFKGWREEMPKSGKMDRESVHFIASFDKIRKAPTKDVYGPFDDTTDVDLSEFTAIRYTTITNGQLELDGKVQGGFIYLVNRKLTWAEAKEHGMKVPTPVPNTGFEFIEWRNVSVEEIDDNAPVSAAINLAAFGTTSLKIGPYLAQNPDNPTDKNDPQRHPNYYWHDPEKYVAVAFQADENGELISPVGRGRAVVYLVRKGTSLSQAGIFPPATQAKEGYVAGDMSHIIEQFNKPVEEDTTYTISFTKREELPKDNDLADPFGPDYDPFAPGFDETDDPFGPDFDPFPPGFDEVDDPFGPDFDPFPPTSEEETAEPSSPKEETTPNVNDLDDLLASNVDETSNPTPISDELANFEY</sequence>
<dbReference type="NCBIfam" id="TIGR01363">
    <property type="entry name" value="strep_his_triad"/>
    <property type="match status" value="2"/>
</dbReference>
<evidence type="ECO:0000256" key="1">
    <source>
        <dbReference type="SAM" id="MobiDB-lite"/>
    </source>
</evidence>
<dbReference type="InterPro" id="IPR006270">
    <property type="entry name" value="Strep_his_triad_rpt"/>
</dbReference>
<feature type="signal peptide" evidence="2">
    <location>
        <begin position="1"/>
        <end position="22"/>
    </location>
</feature>
<feature type="compositionally biased region" description="Basic and acidic residues" evidence="1">
    <location>
        <begin position="57"/>
        <end position="66"/>
    </location>
</feature>
<keyword evidence="2" id="KW-0732">Signal</keyword>
<proteinExistence type="predicted"/>
<dbReference type="InterPro" id="IPR037228">
    <property type="entry name" value="PhtA_dom_sf"/>
</dbReference>
<evidence type="ECO:0000256" key="2">
    <source>
        <dbReference type="SAM" id="SignalP"/>
    </source>
</evidence>
<dbReference type="Proteomes" id="UP000653045">
    <property type="component" value="Unassembled WGS sequence"/>
</dbReference>
<feature type="compositionally biased region" description="Basic and acidic residues" evidence="1">
    <location>
        <begin position="32"/>
        <end position="42"/>
    </location>
</feature>
<comment type="caution">
    <text evidence="3">The sequence shown here is derived from an EMBL/GenBank/DDBJ whole genome shotgun (WGS) entry which is preliminary data.</text>
</comment>
<protein>
    <submittedName>
        <fullName evidence="3">Pneumococcal-type histidine triad protein</fullName>
    </submittedName>
</protein>
<feature type="region of interest" description="Disordered" evidence="1">
    <location>
        <begin position="801"/>
        <end position="905"/>
    </location>
</feature>
<dbReference type="SUPFAM" id="SSF142887">
    <property type="entry name" value="PhtA domain-like"/>
    <property type="match status" value="3"/>
</dbReference>
<feature type="compositionally biased region" description="Polar residues" evidence="1">
    <location>
        <begin position="295"/>
        <end position="312"/>
    </location>
</feature>
<feature type="chain" id="PRO_5045204584" evidence="2">
    <location>
        <begin position="23"/>
        <end position="905"/>
    </location>
</feature>
<keyword evidence="4" id="KW-1185">Reference proteome</keyword>
<organism evidence="3 4">
    <name type="scientific">Streptococcus pacificus</name>
    <dbReference type="NCBI Taxonomy" id="2740577"/>
    <lineage>
        <taxon>Bacteria</taxon>
        <taxon>Bacillati</taxon>
        <taxon>Bacillota</taxon>
        <taxon>Bacilli</taxon>
        <taxon>Lactobacillales</taxon>
        <taxon>Streptococcaceae</taxon>
        <taxon>Streptococcus</taxon>
    </lineage>
</organism>
<dbReference type="InterPro" id="IPR023832">
    <property type="entry name" value="His_triad_protein"/>
</dbReference>
<accession>A0ABS0ZL16</accession>
<dbReference type="Pfam" id="PF04270">
    <property type="entry name" value="Strep_his_triad"/>
    <property type="match status" value="4"/>
</dbReference>
<evidence type="ECO:0000313" key="3">
    <source>
        <dbReference type="EMBL" id="MBJ8326236.1"/>
    </source>
</evidence>
<feature type="region of interest" description="Disordered" evidence="1">
    <location>
        <begin position="268"/>
        <end position="326"/>
    </location>
</feature>
<dbReference type="EMBL" id="JAENBO010000004">
    <property type="protein sequence ID" value="MBJ8326236.1"/>
    <property type="molecule type" value="Genomic_DNA"/>
</dbReference>